<sequence length="184" mass="19579">MTALDIFVILLLGGAALIGFVRGFTHEVLSLLAWVGGIAVLKLFHAPLQERLVEVVGTEAGASAVAFALLFLPAYIGVKLFARAIGGKARRSVLGPVDRLLGGGFGILKGLIGATLFFLLANLATDMIYGTRADRPEWMTDSRTYPLLNATGRAVVDWVETRRLPEDDPSTSSAGSPLRAGEEQ</sequence>
<evidence type="ECO:0000256" key="6">
    <source>
        <dbReference type="SAM" id="Phobius"/>
    </source>
</evidence>
<evidence type="ECO:0000256" key="5">
    <source>
        <dbReference type="SAM" id="MobiDB-lite"/>
    </source>
</evidence>
<protein>
    <submittedName>
        <fullName evidence="7">CvpA family protein</fullName>
    </submittedName>
</protein>
<dbReference type="PANTHER" id="PTHR36926:SF1">
    <property type="entry name" value="COLICIN V PRODUCTION PROTEIN"/>
    <property type="match status" value="1"/>
</dbReference>
<feature type="transmembrane region" description="Helical" evidence="6">
    <location>
        <begin position="99"/>
        <end position="121"/>
    </location>
</feature>
<keyword evidence="8" id="KW-1185">Reference proteome</keyword>
<dbReference type="Pfam" id="PF02674">
    <property type="entry name" value="Colicin_V"/>
    <property type="match status" value="1"/>
</dbReference>
<proteinExistence type="predicted"/>
<feature type="transmembrane region" description="Helical" evidence="6">
    <location>
        <begin position="60"/>
        <end position="78"/>
    </location>
</feature>
<feature type="transmembrane region" description="Helical" evidence="6">
    <location>
        <begin position="31"/>
        <end position="48"/>
    </location>
</feature>
<gene>
    <name evidence="7" type="ORF">LZ518_01620</name>
</gene>
<comment type="caution">
    <text evidence="7">The sequence shown here is derived from an EMBL/GenBank/DDBJ whole genome shotgun (WGS) entry which is preliminary data.</text>
</comment>
<organism evidence="7 8">
    <name type="scientific">Sphingomonas brevis</name>
    <dbReference type="NCBI Taxonomy" id="2908206"/>
    <lineage>
        <taxon>Bacteria</taxon>
        <taxon>Pseudomonadati</taxon>
        <taxon>Pseudomonadota</taxon>
        <taxon>Alphaproteobacteria</taxon>
        <taxon>Sphingomonadales</taxon>
        <taxon>Sphingomonadaceae</taxon>
        <taxon>Sphingomonas</taxon>
    </lineage>
</organism>
<feature type="transmembrane region" description="Helical" evidence="6">
    <location>
        <begin position="6"/>
        <end position="24"/>
    </location>
</feature>
<dbReference type="InterPro" id="IPR052719">
    <property type="entry name" value="CvpA-like"/>
</dbReference>
<evidence type="ECO:0000313" key="8">
    <source>
        <dbReference type="Proteomes" id="UP001165383"/>
    </source>
</evidence>
<evidence type="ECO:0000256" key="4">
    <source>
        <dbReference type="ARBA" id="ARBA00023136"/>
    </source>
</evidence>
<accession>A0ABT0S624</accession>
<dbReference type="RefSeq" id="WP_249914309.1">
    <property type="nucleotide sequence ID" value="NZ_JAMGBB010000001.1"/>
</dbReference>
<keyword evidence="3 6" id="KW-1133">Transmembrane helix</keyword>
<evidence type="ECO:0000256" key="1">
    <source>
        <dbReference type="ARBA" id="ARBA00004141"/>
    </source>
</evidence>
<keyword evidence="2 6" id="KW-0812">Transmembrane</keyword>
<evidence type="ECO:0000256" key="2">
    <source>
        <dbReference type="ARBA" id="ARBA00022692"/>
    </source>
</evidence>
<feature type="region of interest" description="Disordered" evidence="5">
    <location>
        <begin position="164"/>
        <end position="184"/>
    </location>
</feature>
<name>A0ABT0S624_9SPHN</name>
<dbReference type="EMBL" id="JAMGBB010000001">
    <property type="protein sequence ID" value="MCL6739838.1"/>
    <property type="molecule type" value="Genomic_DNA"/>
</dbReference>
<keyword evidence="4 6" id="KW-0472">Membrane</keyword>
<dbReference type="InterPro" id="IPR003825">
    <property type="entry name" value="Colicin-V_CvpA"/>
</dbReference>
<evidence type="ECO:0000256" key="3">
    <source>
        <dbReference type="ARBA" id="ARBA00022989"/>
    </source>
</evidence>
<evidence type="ECO:0000313" key="7">
    <source>
        <dbReference type="EMBL" id="MCL6739838.1"/>
    </source>
</evidence>
<dbReference type="PANTHER" id="PTHR36926">
    <property type="entry name" value="COLICIN V PRODUCTION PROTEIN"/>
    <property type="match status" value="1"/>
</dbReference>
<reference evidence="7" key="1">
    <citation type="submission" date="2022-05" db="EMBL/GenBank/DDBJ databases">
        <authorList>
            <person name="Jo J.-H."/>
            <person name="Im W.-T."/>
        </authorList>
    </citation>
    <scope>NUCLEOTIDE SEQUENCE</scope>
    <source>
        <strain evidence="7">RB56-2</strain>
    </source>
</reference>
<comment type="subcellular location">
    <subcellularLocation>
        <location evidence="1">Membrane</location>
        <topology evidence="1">Multi-pass membrane protein</topology>
    </subcellularLocation>
</comment>
<dbReference type="Proteomes" id="UP001165383">
    <property type="component" value="Unassembled WGS sequence"/>
</dbReference>